<dbReference type="InterPro" id="IPR011951">
    <property type="entry name" value="HAD-SF_hydro_IA_YjjG/PynA"/>
</dbReference>
<dbReference type="InterPro" id="IPR036412">
    <property type="entry name" value="HAD-like_sf"/>
</dbReference>
<accession>A0A151ANZ4</accession>
<dbReference type="RefSeq" id="WP_061857969.1">
    <property type="nucleotide sequence ID" value="NZ_LTBB01000004.1"/>
</dbReference>
<dbReference type="NCBIfam" id="TIGR02254">
    <property type="entry name" value="YjjG_YfnB"/>
    <property type="match status" value="1"/>
</dbReference>
<dbReference type="NCBIfam" id="TIGR01509">
    <property type="entry name" value="HAD-SF-IA-v3"/>
    <property type="match status" value="1"/>
</dbReference>
<dbReference type="PANTHER" id="PTHR47478:SF1">
    <property type="entry name" value="PYRIMIDINE 5'-NUCLEOTIDASE YJJG"/>
    <property type="match status" value="1"/>
</dbReference>
<dbReference type="EC" id="3.1.3.5" evidence="1"/>
<dbReference type="CDD" id="cd04305">
    <property type="entry name" value="HAD_Neu5Ac-Pase_like"/>
    <property type="match status" value="1"/>
</dbReference>
<keyword evidence="2" id="KW-1185">Reference proteome</keyword>
<evidence type="ECO:0000313" key="2">
    <source>
        <dbReference type="Proteomes" id="UP000075374"/>
    </source>
</evidence>
<dbReference type="InterPro" id="IPR023214">
    <property type="entry name" value="HAD_sf"/>
</dbReference>
<dbReference type="InterPro" id="IPR006439">
    <property type="entry name" value="HAD-SF_hydro_IA"/>
</dbReference>
<dbReference type="Pfam" id="PF00702">
    <property type="entry name" value="Hydrolase"/>
    <property type="match status" value="1"/>
</dbReference>
<name>A0A151ANZ4_9CLOT</name>
<dbReference type="InterPro" id="IPR052550">
    <property type="entry name" value="Pyrimidine_5'-ntase_YjjG"/>
</dbReference>
<dbReference type="NCBIfam" id="TIGR01549">
    <property type="entry name" value="HAD-SF-IA-v1"/>
    <property type="match status" value="1"/>
</dbReference>
<proteinExistence type="predicted"/>
<dbReference type="SFLD" id="SFLDG01129">
    <property type="entry name" value="C1.5:_HAD__Beta-PGM__Phosphata"/>
    <property type="match status" value="1"/>
</dbReference>
<dbReference type="EMBL" id="LTBB01000004">
    <property type="protein sequence ID" value="KYH29351.1"/>
    <property type="molecule type" value="Genomic_DNA"/>
</dbReference>
<dbReference type="Proteomes" id="UP000075374">
    <property type="component" value="Unassembled WGS sequence"/>
</dbReference>
<keyword evidence="1" id="KW-0378">Hydrolase</keyword>
<dbReference type="STRING" id="1121305.CLCOL_10950"/>
<evidence type="ECO:0000313" key="1">
    <source>
        <dbReference type="EMBL" id="KYH29351.1"/>
    </source>
</evidence>
<organism evidence="1 2">
    <name type="scientific">Clostridium colicanis DSM 13634</name>
    <dbReference type="NCBI Taxonomy" id="1121305"/>
    <lineage>
        <taxon>Bacteria</taxon>
        <taxon>Bacillati</taxon>
        <taxon>Bacillota</taxon>
        <taxon>Clostridia</taxon>
        <taxon>Eubacteriales</taxon>
        <taxon>Clostridiaceae</taxon>
        <taxon>Clostridium</taxon>
    </lineage>
</organism>
<dbReference type="PATRIC" id="fig|1121305.3.peg.1098"/>
<dbReference type="SFLD" id="SFLDG01135">
    <property type="entry name" value="C1.5.6:_HAD__Beta-PGM__Phospha"/>
    <property type="match status" value="1"/>
</dbReference>
<dbReference type="PRINTS" id="PR00413">
    <property type="entry name" value="HADHALOGNASE"/>
</dbReference>
<dbReference type="Gene3D" id="3.40.50.1000">
    <property type="entry name" value="HAD superfamily/HAD-like"/>
    <property type="match status" value="1"/>
</dbReference>
<reference evidence="1 2" key="1">
    <citation type="submission" date="2016-02" db="EMBL/GenBank/DDBJ databases">
        <title>Genome sequence of Clostridium colicanis DSM 13634.</title>
        <authorList>
            <person name="Poehlein A."/>
            <person name="Daniel R."/>
        </authorList>
    </citation>
    <scope>NUCLEOTIDE SEQUENCE [LARGE SCALE GENOMIC DNA]</scope>
    <source>
        <strain evidence="1 2">DSM 13634</strain>
    </source>
</reference>
<dbReference type="InterPro" id="IPR023198">
    <property type="entry name" value="PGP-like_dom2"/>
</dbReference>
<dbReference type="NCBIfam" id="NF006976">
    <property type="entry name" value="PRK09449.1"/>
    <property type="match status" value="1"/>
</dbReference>
<dbReference type="GO" id="GO:0008253">
    <property type="term" value="F:5'-nucleotidase activity"/>
    <property type="evidence" value="ECO:0007669"/>
    <property type="project" value="UniProtKB-EC"/>
</dbReference>
<gene>
    <name evidence="1" type="primary">yjjG</name>
    <name evidence="1" type="ORF">CLCOL_10950</name>
</gene>
<protein>
    <submittedName>
        <fullName evidence="1">Pyrimidine 5'-nucleotidase YjjG</fullName>
        <ecNumber evidence="1">3.1.3.5</ecNumber>
    </submittedName>
</protein>
<dbReference type="PANTHER" id="PTHR47478">
    <property type="match status" value="1"/>
</dbReference>
<dbReference type="Gene3D" id="1.10.150.240">
    <property type="entry name" value="Putative phosphatase, domain 2"/>
    <property type="match status" value="1"/>
</dbReference>
<dbReference type="SUPFAM" id="SSF56784">
    <property type="entry name" value="HAD-like"/>
    <property type="match status" value="1"/>
</dbReference>
<dbReference type="SFLD" id="SFLDS00003">
    <property type="entry name" value="Haloacid_Dehalogenase"/>
    <property type="match status" value="1"/>
</dbReference>
<comment type="caution">
    <text evidence="1">The sequence shown here is derived from an EMBL/GenBank/DDBJ whole genome shotgun (WGS) entry which is preliminary data.</text>
</comment>
<dbReference type="AlphaFoldDB" id="A0A151ANZ4"/>
<sequence length="229" mass="26224">MKKYELIIFDADETLLDFESAEKYAFEKAMEELGINYDKEYHLKEYRKFNRQVWHELEEGLISPNELKLERFNRLFKKLDLKLDPKEANEKYTNALCEASFLLDGAEEILQALSGKYKLALITNGLLKVQNARIRQSNIAKYFHVIVISEEAGVAKPDPGIFKYTLEKIGHKNKDTVLMVGDSLNSDIKGGANFGIDTCWFNPKGLNGKSGLHPTYEIKTLGELKKILQ</sequence>